<gene>
    <name evidence="1" type="ORF">BDP55DRAFT_645018</name>
</gene>
<sequence length="127" mass="14572">MWAGTGVFDVGRDFGLYVVVLSLSVARRLRISLFWGSLIFGSVCPQWWHLDQYPKSRLHSRCLRNEDSCLLQLLRVWFVVRIFGLLAEASIRPSGLQTSYSLHQQLHTTTAKLHRHSAYRSGEQQGV</sequence>
<dbReference type="AlphaFoldDB" id="A0AAJ0AZI1"/>
<dbReference type="RefSeq" id="XP_060435586.1">
    <property type="nucleotide sequence ID" value="XM_060573615.1"/>
</dbReference>
<evidence type="ECO:0000313" key="2">
    <source>
        <dbReference type="Proteomes" id="UP001224890"/>
    </source>
</evidence>
<comment type="caution">
    <text evidence="1">The sequence shown here is derived from an EMBL/GenBank/DDBJ whole genome shotgun (WGS) entry which is preliminary data.</text>
</comment>
<accession>A0AAJ0AZI1</accession>
<name>A0AAJ0AZI1_9PEZI</name>
<keyword evidence="2" id="KW-1185">Reference proteome</keyword>
<organism evidence="1 2">
    <name type="scientific">Colletotrichum godetiae</name>
    <dbReference type="NCBI Taxonomy" id="1209918"/>
    <lineage>
        <taxon>Eukaryota</taxon>
        <taxon>Fungi</taxon>
        <taxon>Dikarya</taxon>
        <taxon>Ascomycota</taxon>
        <taxon>Pezizomycotina</taxon>
        <taxon>Sordariomycetes</taxon>
        <taxon>Hypocreomycetidae</taxon>
        <taxon>Glomerellales</taxon>
        <taxon>Glomerellaceae</taxon>
        <taxon>Colletotrichum</taxon>
        <taxon>Colletotrichum acutatum species complex</taxon>
    </lineage>
</organism>
<reference evidence="1" key="1">
    <citation type="submission" date="2021-06" db="EMBL/GenBank/DDBJ databases">
        <title>Comparative genomics, transcriptomics and evolutionary studies reveal genomic signatures of adaptation to plant cell wall in hemibiotrophic fungi.</title>
        <authorList>
            <consortium name="DOE Joint Genome Institute"/>
            <person name="Baroncelli R."/>
            <person name="Diaz J.F."/>
            <person name="Benocci T."/>
            <person name="Peng M."/>
            <person name="Battaglia E."/>
            <person name="Haridas S."/>
            <person name="Andreopoulos W."/>
            <person name="Labutti K."/>
            <person name="Pangilinan J."/>
            <person name="Floch G.L."/>
            <person name="Makela M.R."/>
            <person name="Henrissat B."/>
            <person name="Grigoriev I.V."/>
            <person name="Crouch J.A."/>
            <person name="De Vries R.P."/>
            <person name="Sukno S.A."/>
            <person name="Thon M.R."/>
        </authorList>
    </citation>
    <scope>NUCLEOTIDE SEQUENCE</scope>
    <source>
        <strain evidence="1">CBS 193.32</strain>
    </source>
</reference>
<protein>
    <submittedName>
        <fullName evidence="1">Uncharacterized protein</fullName>
    </submittedName>
</protein>
<evidence type="ECO:0000313" key="1">
    <source>
        <dbReference type="EMBL" id="KAK1699829.1"/>
    </source>
</evidence>
<dbReference type="Proteomes" id="UP001224890">
    <property type="component" value="Unassembled WGS sequence"/>
</dbReference>
<proteinExistence type="predicted"/>
<dbReference type="EMBL" id="JAHMHR010000003">
    <property type="protein sequence ID" value="KAK1699829.1"/>
    <property type="molecule type" value="Genomic_DNA"/>
</dbReference>
<dbReference type="GeneID" id="85458141"/>